<evidence type="ECO:0000256" key="1">
    <source>
        <dbReference type="SAM" id="MobiDB-lite"/>
    </source>
</evidence>
<dbReference type="EMBL" id="BARS01056246">
    <property type="protein sequence ID" value="GAG52513.1"/>
    <property type="molecule type" value="Genomic_DNA"/>
</dbReference>
<proteinExistence type="predicted"/>
<evidence type="ECO:0000313" key="2">
    <source>
        <dbReference type="EMBL" id="GAG52513.1"/>
    </source>
</evidence>
<name>X0YW23_9ZZZZ</name>
<organism evidence="2">
    <name type="scientific">marine sediment metagenome</name>
    <dbReference type="NCBI Taxonomy" id="412755"/>
    <lineage>
        <taxon>unclassified sequences</taxon>
        <taxon>metagenomes</taxon>
        <taxon>ecological metagenomes</taxon>
    </lineage>
</organism>
<accession>X0YW23</accession>
<protein>
    <submittedName>
        <fullName evidence="2">Uncharacterized protein</fullName>
    </submittedName>
</protein>
<reference evidence="2" key="1">
    <citation type="journal article" date="2014" name="Front. Microbiol.">
        <title>High frequency of phylogenetically diverse reductive dehalogenase-homologous genes in deep subseafloor sedimentary metagenomes.</title>
        <authorList>
            <person name="Kawai M."/>
            <person name="Futagami T."/>
            <person name="Toyoda A."/>
            <person name="Takaki Y."/>
            <person name="Nishi S."/>
            <person name="Hori S."/>
            <person name="Arai W."/>
            <person name="Tsubouchi T."/>
            <person name="Morono Y."/>
            <person name="Uchiyama I."/>
            <person name="Ito T."/>
            <person name="Fujiyama A."/>
            <person name="Inagaki F."/>
            <person name="Takami H."/>
        </authorList>
    </citation>
    <scope>NUCLEOTIDE SEQUENCE</scope>
    <source>
        <strain evidence="2">Expedition CK06-06</strain>
    </source>
</reference>
<feature type="region of interest" description="Disordered" evidence="1">
    <location>
        <begin position="1"/>
        <end position="34"/>
    </location>
</feature>
<comment type="caution">
    <text evidence="2">The sequence shown here is derived from an EMBL/GenBank/DDBJ whole genome shotgun (WGS) entry which is preliminary data.</text>
</comment>
<feature type="non-terminal residue" evidence="2">
    <location>
        <position position="34"/>
    </location>
</feature>
<gene>
    <name evidence="2" type="ORF">S01H1_82890</name>
</gene>
<dbReference type="AlphaFoldDB" id="X0YW23"/>
<sequence length="34" mass="3800">MESTARGENAARGFPAMPRPSSPLANLRRSQMRR</sequence>